<keyword evidence="7 11" id="KW-0594">Phospholipid biosynthesis</keyword>
<feature type="site" description="Cleavage (non-hydrolytic); by autocatalysis" evidence="11">
    <location>
        <begin position="224"/>
        <end position="225"/>
    </location>
</feature>
<feature type="active site" description="Schiff-base intermediate with substrate; via pyruvic acid" evidence="11">
    <location>
        <position position="225"/>
    </location>
</feature>
<feature type="transmembrane region" description="Helical" evidence="12">
    <location>
        <begin position="28"/>
        <end position="44"/>
    </location>
</feature>
<evidence type="ECO:0000256" key="12">
    <source>
        <dbReference type="SAM" id="Phobius"/>
    </source>
</evidence>
<comment type="cofactor">
    <cofactor evidence="11">
        <name>pyruvate</name>
        <dbReference type="ChEBI" id="CHEBI:15361"/>
    </cofactor>
    <text evidence="11">Binds 1 pyruvoyl group covalently per subunit.</text>
</comment>
<evidence type="ECO:0000256" key="1">
    <source>
        <dbReference type="ARBA" id="ARBA00022475"/>
    </source>
</evidence>
<dbReference type="NCBIfam" id="NF003679">
    <property type="entry name" value="PRK05305.1-3"/>
    <property type="match status" value="1"/>
</dbReference>
<dbReference type="Pfam" id="PF02666">
    <property type="entry name" value="PS_Dcarbxylase"/>
    <property type="match status" value="1"/>
</dbReference>
<accession>A0A937HYC9</accession>
<evidence type="ECO:0000256" key="7">
    <source>
        <dbReference type="ARBA" id="ARBA00023209"/>
    </source>
</evidence>
<keyword evidence="1 11" id="KW-1003">Cell membrane</keyword>
<dbReference type="GO" id="GO:0006646">
    <property type="term" value="P:phosphatidylethanolamine biosynthetic process"/>
    <property type="evidence" value="ECO:0007669"/>
    <property type="project" value="UniProtKB-UniRule"/>
</dbReference>
<evidence type="ECO:0000256" key="10">
    <source>
        <dbReference type="ARBA" id="ARBA00023317"/>
    </source>
</evidence>
<dbReference type="InterPro" id="IPR033175">
    <property type="entry name" value="PSD-A"/>
</dbReference>
<feature type="chain" id="PRO_5038193052" description="Phosphatidylserine decarboxylase beta chain" evidence="11">
    <location>
        <begin position="1"/>
        <end position="224"/>
    </location>
</feature>
<comment type="similarity">
    <text evidence="11">Belongs to the phosphatidylserine decarboxylase family. PSD-A subfamily.</text>
</comment>
<keyword evidence="8 11" id="KW-0456">Lyase</keyword>
<dbReference type="NCBIfam" id="NF003678">
    <property type="entry name" value="PRK05305.1-2"/>
    <property type="match status" value="1"/>
</dbReference>
<comment type="catalytic activity">
    <reaction evidence="11">
        <text>a 1,2-diacyl-sn-glycero-3-phospho-L-serine + H(+) = a 1,2-diacyl-sn-glycero-3-phosphoethanolamine + CO2</text>
        <dbReference type="Rhea" id="RHEA:20828"/>
        <dbReference type="ChEBI" id="CHEBI:15378"/>
        <dbReference type="ChEBI" id="CHEBI:16526"/>
        <dbReference type="ChEBI" id="CHEBI:57262"/>
        <dbReference type="ChEBI" id="CHEBI:64612"/>
        <dbReference type="EC" id="4.1.1.65"/>
    </reaction>
</comment>
<dbReference type="AlphaFoldDB" id="A0A937HYC9"/>
<dbReference type="HAMAP" id="MF_00664">
    <property type="entry name" value="PS_decarb_PSD_A"/>
    <property type="match status" value="1"/>
</dbReference>
<keyword evidence="10 11" id="KW-0670">Pyruvate</keyword>
<comment type="caution">
    <text evidence="13">The sequence shown here is derived from an EMBL/GenBank/DDBJ whole genome shotgun (WGS) entry which is preliminary data.</text>
</comment>
<dbReference type="NCBIfam" id="NF003685">
    <property type="entry name" value="PRK05305.2-5"/>
    <property type="match status" value="1"/>
</dbReference>
<feature type="chain" id="PRO_5038193053" description="Phosphatidylserine decarboxylase alpha chain" evidence="11">
    <location>
        <begin position="225"/>
        <end position="254"/>
    </location>
</feature>
<keyword evidence="12" id="KW-1133">Transmembrane helix</keyword>
<keyword evidence="6 11" id="KW-0865">Zymogen</keyword>
<dbReference type="PANTHER" id="PTHR35809">
    <property type="entry name" value="ARCHAETIDYLSERINE DECARBOXYLASE PROENZYME-RELATED"/>
    <property type="match status" value="1"/>
</dbReference>
<evidence type="ECO:0000256" key="6">
    <source>
        <dbReference type="ARBA" id="ARBA00023145"/>
    </source>
</evidence>
<evidence type="ECO:0000256" key="2">
    <source>
        <dbReference type="ARBA" id="ARBA00022516"/>
    </source>
</evidence>
<dbReference type="PANTHER" id="PTHR35809:SF1">
    <property type="entry name" value="ARCHAETIDYLSERINE DECARBOXYLASE PROENZYME-RELATED"/>
    <property type="match status" value="1"/>
</dbReference>
<evidence type="ECO:0000313" key="13">
    <source>
        <dbReference type="EMBL" id="MBL6811431.1"/>
    </source>
</evidence>
<proteinExistence type="inferred from homology"/>
<evidence type="ECO:0000256" key="5">
    <source>
        <dbReference type="ARBA" id="ARBA00023136"/>
    </source>
</evidence>
<feature type="transmembrane region" description="Helical" evidence="12">
    <location>
        <begin position="56"/>
        <end position="89"/>
    </location>
</feature>
<evidence type="ECO:0000256" key="4">
    <source>
        <dbReference type="ARBA" id="ARBA00023098"/>
    </source>
</evidence>
<evidence type="ECO:0000256" key="8">
    <source>
        <dbReference type="ARBA" id="ARBA00023239"/>
    </source>
</evidence>
<dbReference type="EC" id="4.1.1.65" evidence="11"/>
<comment type="pathway">
    <text evidence="11">Phospholipid metabolism; phosphatidylethanolamine biosynthesis; phosphatidylethanolamine from CDP-diacylglycerol: step 2/2.</text>
</comment>
<sequence length="254" mass="28109">MFFGLLFVAAGATSSLVAELIGLVAFSGLQSLLISCLGVVIFWLSLERVHPEGYKFFLIFILLSSLLGFFYLPLGVLGFLLTIFVLWFFRDPERVVPSSETGIISPADGVICKIEKTLPPKEVKSSEELLKISVFMNVFNVHVNRAPVAGNIKDIIYVPGKFINASLDKASEYNERNILVLENNKNEEIIVVQIAGLIARRILSFVNLFDSLKLGERFGLIRFGSRVDVYLPSNYDAKVELGQKVTAGETIIAS</sequence>
<evidence type="ECO:0000256" key="3">
    <source>
        <dbReference type="ARBA" id="ARBA00022793"/>
    </source>
</evidence>
<keyword evidence="12" id="KW-0812">Transmembrane</keyword>
<dbReference type="Proteomes" id="UP000744438">
    <property type="component" value="Unassembled WGS sequence"/>
</dbReference>
<reference evidence="13" key="1">
    <citation type="submission" date="2020-10" db="EMBL/GenBank/DDBJ databases">
        <title>Microbiome of the Black Sea water column analyzed by genome centric metagenomics.</title>
        <authorList>
            <person name="Cabello-Yeves P.J."/>
            <person name="Callieri C."/>
            <person name="Picazo A."/>
            <person name="Mehrshad M."/>
            <person name="Haro-Moreno J.M."/>
            <person name="Roda-Garcia J."/>
            <person name="Dzembekova N."/>
            <person name="Slabakova V."/>
            <person name="Slabakova N."/>
            <person name="Moncheva S."/>
            <person name="Rodriguez-Valera F."/>
        </authorList>
    </citation>
    <scope>NUCLEOTIDE SEQUENCE</scope>
    <source>
        <strain evidence="13">BS307-5m-G49</strain>
    </source>
</reference>
<dbReference type="EMBL" id="JADHQC010000002">
    <property type="protein sequence ID" value="MBL6811431.1"/>
    <property type="molecule type" value="Genomic_DNA"/>
</dbReference>
<protein>
    <recommendedName>
        <fullName evidence="11">Phosphatidylserine decarboxylase proenzyme</fullName>
        <ecNumber evidence="11">4.1.1.65</ecNumber>
    </recommendedName>
    <component>
        <recommendedName>
            <fullName evidence="11">Phosphatidylserine decarboxylase alpha chain</fullName>
        </recommendedName>
    </component>
    <component>
        <recommendedName>
            <fullName evidence="11">Phosphatidylserine decarboxylase beta chain</fullName>
        </recommendedName>
    </component>
</protein>
<name>A0A937HYC9_9GAMM</name>
<keyword evidence="4 11" id="KW-0443">Lipid metabolism</keyword>
<comment type="subunit">
    <text evidence="11">Heterodimer of a large membrane-associated beta subunit and a small pyruvoyl-containing alpha subunit.</text>
</comment>
<dbReference type="GO" id="GO:0004609">
    <property type="term" value="F:phosphatidylserine decarboxylase activity"/>
    <property type="evidence" value="ECO:0007669"/>
    <property type="project" value="UniProtKB-UniRule"/>
</dbReference>
<dbReference type="GO" id="GO:0005886">
    <property type="term" value="C:plasma membrane"/>
    <property type="evidence" value="ECO:0007669"/>
    <property type="project" value="UniProtKB-SubCell"/>
</dbReference>
<evidence type="ECO:0000313" key="14">
    <source>
        <dbReference type="Proteomes" id="UP000744438"/>
    </source>
</evidence>
<keyword evidence="2 11" id="KW-0444">Lipid biosynthesis</keyword>
<keyword evidence="3 11" id="KW-0210">Decarboxylase</keyword>
<keyword evidence="9 11" id="KW-1208">Phospholipid metabolism</keyword>
<organism evidence="13 14">
    <name type="scientific">SAR86 cluster bacterium</name>
    <dbReference type="NCBI Taxonomy" id="2030880"/>
    <lineage>
        <taxon>Bacteria</taxon>
        <taxon>Pseudomonadati</taxon>
        <taxon>Pseudomonadota</taxon>
        <taxon>Gammaproteobacteria</taxon>
        <taxon>SAR86 cluster</taxon>
    </lineage>
</organism>
<dbReference type="InterPro" id="IPR003817">
    <property type="entry name" value="PS_Dcarbxylase"/>
</dbReference>
<keyword evidence="5 11" id="KW-0472">Membrane</keyword>
<gene>
    <name evidence="11" type="primary">psd</name>
    <name evidence="13" type="ORF">ISQ63_00950</name>
</gene>
<comment type="subcellular location">
    <subcellularLocation>
        <location evidence="11">Cell membrane</location>
        <topology evidence="11">Peripheral membrane protein</topology>
    </subcellularLocation>
</comment>
<evidence type="ECO:0000256" key="11">
    <source>
        <dbReference type="HAMAP-Rule" id="MF_00664"/>
    </source>
</evidence>
<comment type="PTM">
    <text evidence="11">Is synthesized initially as an inactive proenzyme. Formation of the active enzyme involves a self-maturation process in which the active site pyruvoyl group is generated from an internal serine residue via an autocatalytic post-translational modification. Two non-identical subunits are generated from the proenzyme in this reaction, and the pyruvate is formed at the N-terminus of the alpha chain, which is derived from the carboxyl end of the proenzyme. The post-translation cleavage follows an unusual pathway, termed non-hydrolytic serinolysis, in which the side chain hydroxyl group of the serine supplies its oxygen atom to form the C-terminus of the beta chain, while the remainder of the serine residue undergoes an oxidative deamination to produce ammonia and the pyruvoyl prosthetic group on the alpha chain.</text>
</comment>
<comment type="function">
    <text evidence="11">Catalyzes the formation of phosphatidylethanolamine (PtdEtn) from phosphatidylserine (PtdSer).</text>
</comment>
<evidence type="ECO:0000256" key="9">
    <source>
        <dbReference type="ARBA" id="ARBA00023264"/>
    </source>
</evidence>
<feature type="modified residue" description="Pyruvic acid (Ser); by autocatalysis" evidence="11">
    <location>
        <position position="225"/>
    </location>
</feature>